<dbReference type="EMBL" id="CP001958">
    <property type="protein sequence ID" value="ADG98353.1"/>
    <property type="molecule type" value="Genomic_DNA"/>
</dbReference>
<accession>D6Z8S3</accession>
<evidence type="ECO:0000259" key="1">
    <source>
        <dbReference type="Pfam" id="PF13810"/>
    </source>
</evidence>
<dbReference type="RefSeq" id="WP_013138806.1">
    <property type="nucleotide sequence ID" value="NC_014168.1"/>
</dbReference>
<dbReference type="Proteomes" id="UP000002247">
    <property type="component" value="Chromosome"/>
</dbReference>
<reference evidence="2 3" key="1">
    <citation type="journal article" date="2010" name="Stand. Genomic Sci.">
        <title>Complete genome sequence of Segniliparus rotundus type strain (CDC 1076).</title>
        <authorList>
            <person name="Sikorski J."/>
            <person name="Lapidus A."/>
            <person name="Copeland A."/>
            <person name="Misra M."/>
            <person name="Glavina Del Rio T."/>
            <person name="Nolan M."/>
            <person name="Lucas S."/>
            <person name="Chen F."/>
            <person name="Tice H."/>
            <person name="Cheng J.F."/>
            <person name="Jando M."/>
            <person name="Schneider S."/>
            <person name="Bruce D."/>
            <person name="Goodwin L."/>
            <person name="Pitluck S."/>
            <person name="Liolios K."/>
            <person name="Mikhailova N."/>
            <person name="Pati A."/>
            <person name="Ivanova N."/>
            <person name="Mavromatis K."/>
            <person name="Chen A."/>
            <person name="Palaniappan K."/>
            <person name="Chertkov O."/>
            <person name="Land M."/>
            <person name="Hauser L."/>
            <person name="Chang Y.J."/>
            <person name="Jeffries C.D."/>
            <person name="Brettin T."/>
            <person name="Detter J.C."/>
            <person name="Han C."/>
            <person name="Rohde M."/>
            <person name="Goker M."/>
            <person name="Bristow J."/>
            <person name="Eisen J.A."/>
            <person name="Markowitz V."/>
            <person name="Hugenholtz P."/>
            <person name="Kyrpides N.C."/>
            <person name="Klenk H.P."/>
        </authorList>
    </citation>
    <scope>NUCLEOTIDE SEQUENCE [LARGE SCALE GENOMIC DNA]</scope>
    <source>
        <strain evidence="3">ATCC BAA-972 / CDC 1076 / CIP 108378 / DSM 44985 / JCM 13578</strain>
    </source>
</reference>
<keyword evidence="3" id="KW-1185">Reference proteome</keyword>
<proteinExistence type="predicted"/>
<feature type="domain" description="DUF4185" evidence="1">
    <location>
        <begin position="192"/>
        <end position="479"/>
    </location>
</feature>
<dbReference type="KEGG" id="srt:Srot_1893"/>
<organism evidence="2 3">
    <name type="scientific">Segniliparus rotundus (strain ATCC BAA-972 / CDC 1076 / CIP 108378 / DSM 44985 / JCM 13578)</name>
    <dbReference type="NCBI Taxonomy" id="640132"/>
    <lineage>
        <taxon>Bacteria</taxon>
        <taxon>Bacillati</taxon>
        <taxon>Actinomycetota</taxon>
        <taxon>Actinomycetes</taxon>
        <taxon>Mycobacteriales</taxon>
        <taxon>Segniliparaceae</taxon>
        <taxon>Segniliparus</taxon>
    </lineage>
</organism>
<dbReference type="Pfam" id="PF13810">
    <property type="entry name" value="DUF4185"/>
    <property type="match status" value="1"/>
</dbReference>
<dbReference type="HOGENOM" id="CLU_597022_0_0_11"/>
<name>D6Z8S3_SEGRD</name>
<dbReference type="STRING" id="640132.Srot_1893"/>
<evidence type="ECO:0000313" key="3">
    <source>
        <dbReference type="Proteomes" id="UP000002247"/>
    </source>
</evidence>
<sequence>MKITDTLHFDLDAVLTGQRQDNPAEELDDSHAETQEYPVPAQTEERMGQPLNADQEVMLAYAEQTEQMALMLDGTIAFDPSVFQGMMMTALGPVGAPFAAAFTAAITNQHINAHEVAAALHAHAQATRESALHYQTTEELNAAELAADKDLAEELGDQLDSVKSEAALPAFLKDQLDPLEPGQTQFVGDIASTRHELEKAGIKGADLGIPAKLADGTPIMLFGDSNKPGETAGYNGGIVAAKVENTPEGVKVTAIEGWGPGQLLADHQLAPEHQYYPSGVITLSDGRQFLNVANVYVGDNPDGSPLFEPQYSHLVQIGGADGNWPTVSADTPSGNFLTYATGMQLDDHVWVAATENTNGPISLYNIPVDEITDMGSWSQYQVGDPITNDGGATPNMIRVGDQYALSYMGDGGLHVMLADNPGDFAGVQAQLVDLEHNDYPKPPGFGQAYGGYILPDSQPDDLRFAVSYWDTEGKGSEPYGVGEWRYRPQ</sequence>
<gene>
    <name evidence="2" type="ordered locus">Srot_1893</name>
</gene>
<protein>
    <recommendedName>
        <fullName evidence="1">DUF4185 domain-containing protein</fullName>
    </recommendedName>
</protein>
<evidence type="ECO:0000313" key="2">
    <source>
        <dbReference type="EMBL" id="ADG98353.1"/>
    </source>
</evidence>
<dbReference type="InterPro" id="IPR025442">
    <property type="entry name" value="DUF4185"/>
</dbReference>
<dbReference type="AlphaFoldDB" id="D6Z8S3"/>